<comment type="caution">
    <text evidence="1">The sequence shown here is derived from an EMBL/GenBank/DDBJ whole genome shotgun (WGS) entry which is preliminary data.</text>
</comment>
<protein>
    <submittedName>
        <fullName evidence="1">Uncharacterized protein</fullName>
    </submittedName>
</protein>
<gene>
    <name evidence="1" type="ORF">N5A56_016270</name>
</gene>
<proteinExistence type="predicted"/>
<accession>A0ABT5SCM4</accession>
<dbReference type="EMBL" id="JAOSLC020000003">
    <property type="protein sequence ID" value="MDD7915882.1"/>
    <property type="molecule type" value="Genomic_DNA"/>
</dbReference>
<reference evidence="1" key="1">
    <citation type="submission" date="2023-02" db="EMBL/GenBank/DDBJ databases">
        <title>Polaribacter ponticola sp. nov., isolated from seawater.</title>
        <authorList>
            <person name="Baek J.H."/>
            <person name="Kim J.M."/>
            <person name="Choi D.G."/>
            <person name="Jeon C.O."/>
        </authorList>
    </citation>
    <scope>NUCLEOTIDE SEQUENCE</scope>
    <source>
        <strain evidence="1">MSW5</strain>
    </source>
</reference>
<name>A0ABT5SCM4_9FLAO</name>
<organism evidence="1 2">
    <name type="scientific">Polaribacter ponticola</name>
    <dbReference type="NCBI Taxonomy" id="2978475"/>
    <lineage>
        <taxon>Bacteria</taxon>
        <taxon>Pseudomonadati</taxon>
        <taxon>Bacteroidota</taxon>
        <taxon>Flavobacteriia</taxon>
        <taxon>Flavobacteriales</taxon>
        <taxon>Flavobacteriaceae</taxon>
    </lineage>
</organism>
<dbReference type="RefSeq" id="WP_265726399.1">
    <property type="nucleotide sequence ID" value="NZ_JAOSLC020000003.1"/>
</dbReference>
<dbReference type="Proteomes" id="UP001151478">
    <property type="component" value="Unassembled WGS sequence"/>
</dbReference>
<keyword evidence="2" id="KW-1185">Reference proteome</keyword>
<sequence>MKILKSNSDQEKELPLQLNISFKKVFELFEKYAGKEFSDHPFHGSASEMVALFKKSLS</sequence>
<evidence type="ECO:0000313" key="2">
    <source>
        <dbReference type="Proteomes" id="UP001151478"/>
    </source>
</evidence>
<evidence type="ECO:0000313" key="1">
    <source>
        <dbReference type="EMBL" id="MDD7915882.1"/>
    </source>
</evidence>